<evidence type="ECO:0000313" key="2">
    <source>
        <dbReference type="EMBL" id="QGR07868.1"/>
    </source>
</evidence>
<dbReference type="Pfam" id="PF08786">
    <property type="entry name" value="DcrB"/>
    <property type="match status" value="1"/>
</dbReference>
<dbReference type="InterPro" id="IPR014894">
    <property type="entry name" value="DcrB/EagT6"/>
</dbReference>
<dbReference type="SUPFAM" id="SSF55724">
    <property type="entry name" value="Mog1p/PsbP-like"/>
    <property type="match status" value="1"/>
</dbReference>
<proteinExistence type="predicted"/>
<organism evidence="2 3">
    <name type="scientific">Pantoea phytobeneficialis</name>
    <dbReference type="NCBI Taxonomy" id="2052056"/>
    <lineage>
        <taxon>Bacteria</taxon>
        <taxon>Pseudomonadati</taxon>
        <taxon>Pseudomonadota</taxon>
        <taxon>Gammaproteobacteria</taxon>
        <taxon>Enterobacterales</taxon>
        <taxon>Erwiniaceae</taxon>
        <taxon>Pantoea</taxon>
    </lineage>
</organism>
<evidence type="ECO:0000313" key="1">
    <source>
        <dbReference type="EMBL" id="MDO6410124.1"/>
    </source>
</evidence>
<protein>
    <submittedName>
        <fullName evidence="1">DcrB-related protein</fullName>
    </submittedName>
</protein>
<evidence type="ECO:0000313" key="4">
    <source>
        <dbReference type="Proteomes" id="UP001171299"/>
    </source>
</evidence>
<keyword evidence="4" id="KW-1185">Reference proteome</keyword>
<name>A0AAP9H778_9GAMM</name>
<gene>
    <name evidence="2" type="ORF">CTZ24_16140</name>
    <name evidence="1" type="ORF">Q3404_26495</name>
</gene>
<accession>A0AAP9H778</accession>
<dbReference type="RefSeq" id="WP_208724053.1">
    <property type="nucleotide sequence ID" value="NZ_CP024636.1"/>
</dbReference>
<dbReference type="Proteomes" id="UP000424872">
    <property type="component" value="Chromosome"/>
</dbReference>
<dbReference type="InterPro" id="IPR016123">
    <property type="entry name" value="Mog1/PsbP_a/b/a-sand"/>
</dbReference>
<dbReference type="KEGG" id="ppho:CTZ24_16140"/>
<dbReference type="Proteomes" id="UP001171299">
    <property type="component" value="Unassembled WGS sequence"/>
</dbReference>
<dbReference type="Gene3D" id="3.40.1000.10">
    <property type="entry name" value="Mog1/PsbP, alpha/beta/alpha sandwich"/>
    <property type="match status" value="1"/>
</dbReference>
<dbReference type="EMBL" id="JAUOOM010000052">
    <property type="protein sequence ID" value="MDO6410124.1"/>
    <property type="molecule type" value="Genomic_DNA"/>
</dbReference>
<evidence type="ECO:0000313" key="3">
    <source>
        <dbReference type="Proteomes" id="UP000424872"/>
    </source>
</evidence>
<dbReference type="AlphaFoldDB" id="A0AAP9H778"/>
<dbReference type="EMBL" id="CP024636">
    <property type="protein sequence ID" value="QGR07868.1"/>
    <property type="molecule type" value="Genomic_DNA"/>
</dbReference>
<reference evidence="2" key="2">
    <citation type="journal article" date="2020" name="Environ. Microbiol.">
        <title>The extreme plant-growth-promoting properties of Pantoea phytobeneficialis MSR2 revealed by functional and genomic analysis.</title>
        <authorList>
            <person name="Nascimento F.X."/>
            <person name="Hernandez A.G."/>
            <person name="Glick B.R."/>
            <person name="Rossi M.J."/>
        </authorList>
    </citation>
    <scope>NUCLEOTIDE SEQUENCE</scope>
    <source>
        <strain evidence="2">MSR2</strain>
    </source>
</reference>
<sequence length="137" mass="15060">MKTVPFALSEGVLNLPGAVQDHSINVLKFADATLVITRAWDIPVGDEEQYLSQQLAKIKRNMKKVVLGPVVDSDVAGLPAREVALRFENQHVMVYEKLAVARVNDHLLAFTFSRMQPFDADADAFWTAIKAGLQPGG</sequence>
<reference evidence="1" key="3">
    <citation type="submission" date="2023-07" db="EMBL/GenBank/DDBJ databases">
        <title>The extreme plant-growth-promoting properties of Pantoea phytobeneficialis PF55 revealed by functional and genomic analysis.</title>
        <authorList>
            <person name="Nascimento F.X."/>
            <person name="Marcio R.J."/>
        </authorList>
    </citation>
    <scope>NUCLEOTIDE SEQUENCE</scope>
    <source>
        <strain evidence="1">PF55</strain>
    </source>
</reference>
<reference evidence="3" key="1">
    <citation type="submission" date="2017-11" db="EMBL/GenBank/DDBJ databases">
        <title>Genome sequence of Pantoea sp. MSR2.</title>
        <authorList>
            <person name="Nascimento F.X."/>
        </authorList>
    </citation>
    <scope>NUCLEOTIDE SEQUENCE [LARGE SCALE GENOMIC DNA]</scope>
    <source>
        <strain evidence="3">MSR2</strain>
    </source>
</reference>